<dbReference type="GO" id="GO:0005547">
    <property type="term" value="F:phosphatidylinositol-3,4,5-trisphosphate binding"/>
    <property type="evidence" value="ECO:0007669"/>
    <property type="project" value="TreeGrafter"/>
</dbReference>
<reference evidence="3" key="1">
    <citation type="submission" date="2025-08" db="UniProtKB">
        <authorList>
            <consortium name="RefSeq"/>
        </authorList>
    </citation>
    <scope>IDENTIFICATION</scope>
    <source>
        <tissue evidence="3">Muscle</tissue>
    </source>
</reference>
<feature type="compositionally biased region" description="Polar residues" evidence="1">
    <location>
        <begin position="264"/>
        <end position="276"/>
    </location>
</feature>
<dbReference type="InterPro" id="IPR052227">
    <property type="entry name" value="Arf-Rho-GAP_ANK-PH_domain"/>
</dbReference>
<evidence type="ECO:0000313" key="3">
    <source>
        <dbReference type="RefSeq" id="XP_042627655.1"/>
    </source>
</evidence>
<gene>
    <name evidence="3" type="primary">LOC122147801</name>
</gene>
<feature type="compositionally biased region" description="Basic and acidic residues" evidence="1">
    <location>
        <begin position="83"/>
        <end position="99"/>
    </location>
</feature>
<feature type="compositionally biased region" description="Low complexity" evidence="1">
    <location>
        <begin position="188"/>
        <end position="198"/>
    </location>
</feature>
<dbReference type="GO" id="GO:0005737">
    <property type="term" value="C:cytoplasm"/>
    <property type="evidence" value="ECO:0007669"/>
    <property type="project" value="TreeGrafter"/>
</dbReference>
<dbReference type="PANTHER" id="PTHR45899:SF2">
    <property type="entry name" value="RHO GTPASE ACTIVATING PROTEIN AT 15B, ISOFORM C"/>
    <property type="match status" value="1"/>
</dbReference>
<protein>
    <submittedName>
        <fullName evidence="3">Pollen-specific leucine-rich repeat extensin-like protein 2</fullName>
    </submittedName>
</protein>
<sequence length="312" mass="34229">MSFVPPESSQPVSDWLSGLRLDQYCPAFQEAGLGTLWECQDLSSAQLQRMGVALPGHRKRILGSLRKLLPSEAGMEEDEEREEDRPVARERTKFRRTADDGATENSVAGRRPPPIPPRVTPNRPPVPFTPGSITTATAPEPISIPEQKETPTPASRAKPIPTPRPRPEHLPLKGPAQQLQTSERKPSRVSPTLSSSSSERFHLYEQCSSPTQGEVGVPPLPPKSYTVGVSKEPRDVPNRHPVPHTASRLLQHDCESQKHAVQKPSHNQVQKGSSSVVPPITPSDELENFVTGSAGLSTMLSERRGFSFHNDT</sequence>
<organism evidence="3">
    <name type="scientific">Cyprinus carpio</name>
    <name type="common">Common carp</name>
    <dbReference type="NCBI Taxonomy" id="7962"/>
    <lineage>
        <taxon>Eukaryota</taxon>
        <taxon>Metazoa</taxon>
        <taxon>Chordata</taxon>
        <taxon>Craniata</taxon>
        <taxon>Vertebrata</taxon>
        <taxon>Euteleostomi</taxon>
        <taxon>Actinopterygii</taxon>
        <taxon>Neopterygii</taxon>
        <taxon>Teleostei</taxon>
        <taxon>Ostariophysi</taxon>
        <taxon>Cypriniformes</taxon>
        <taxon>Cyprinidae</taxon>
        <taxon>Cyprininae</taxon>
        <taxon>Cyprinus</taxon>
    </lineage>
</organism>
<name>A0A9R0BAM1_CYPCA</name>
<dbReference type="AlphaFoldDB" id="A0A9R0BAM1"/>
<feature type="region of interest" description="Disordered" evidence="1">
    <location>
        <begin position="72"/>
        <end position="284"/>
    </location>
</feature>
<dbReference type="Pfam" id="PF00536">
    <property type="entry name" value="SAM_1"/>
    <property type="match status" value="1"/>
</dbReference>
<dbReference type="RefSeq" id="XP_042627655.1">
    <property type="nucleotide sequence ID" value="XM_042771721.1"/>
</dbReference>
<feature type="compositionally biased region" description="Pro residues" evidence="1">
    <location>
        <begin position="111"/>
        <end position="128"/>
    </location>
</feature>
<dbReference type="GeneID" id="122147801"/>
<dbReference type="PANTHER" id="PTHR45899">
    <property type="entry name" value="RHO GTPASE ACTIVATING PROTEIN AT 15B, ISOFORM C"/>
    <property type="match status" value="1"/>
</dbReference>
<dbReference type="KEGG" id="ccar:122147801"/>
<feature type="domain" description="SAM" evidence="2">
    <location>
        <begin position="7"/>
        <end position="71"/>
    </location>
</feature>
<dbReference type="SMART" id="SM00454">
    <property type="entry name" value="SAM"/>
    <property type="match status" value="1"/>
</dbReference>
<evidence type="ECO:0000256" key="1">
    <source>
        <dbReference type="SAM" id="MobiDB-lite"/>
    </source>
</evidence>
<proteinExistence type="predicted"/>
<dbReference type="PROSITE" id="PS50105">
    <property type="entry name" value="SAM_DOMAIN"/>
    <property type="match status" value="1"/>
</dbReference>
<dbReference type="InterPro" id="IPR001660">
    <property type="entry name" value="SAM"/>
</dbReference>
<accession>A0A9R0BAM1</accession>
<dbReference type="Proteomes" id="UP001155660">
    <property type="component" value="Chromosome A15"/>
</dbReference>
<dbReference type="OrthoDB" id="196165at2759"/>
<evidence type="ECO:0000259" key="2">
    <source>
        <dbReference type="PROSITE" id="PS50105"/>
    </source>
</evidence>